<dbReference type="PANTHER" id="PTHR37423">
    <property type="entry name" value="SOLUBLE LYTIC MUREIN TRANSGLYCOSYLASE-RELATED"/>
    <property type="match status" value="1"/>
</dbReference>
<dbReference type="PROSITE" id="PS00922">
    <property type="entry name" value="TRANSGLYCOSYLASE"/>
    <property type="match status" value="1"/>
</dbReference>
<accession>A0ABP3TTW1</accession>
<evidence type="ECO:0000313" key="3">
    <source>
        <dbReference type="EMBL" id="GAA0717842.1"/>
    </source>
</evidence>
<evidence type="ECO:0000313" key="4">
    <source>
        <dbReference type="Proteomes" id="UP001500339"/>
    </source>
</evidence>
<dbReference type="InterPro" id="IPR023346">
    <property type="entry name" value="Lysozyme-like_dom_sf"/>
</dbReference>
<gene>
    <name evidence="3" type="ORF">GCM10008905_03830</name>
</gene>
<dbReference type="InterPro" id="IPR008258">
    <property type="entry name" value="Transglycosylase_SLT_dom_1"/>
</dbReference>
<dbReference type="InterPro" id="IPR000189">
    <property type="entry name" value="Transglyc_AS"/>
</dbReference>
<dbReference type="RefSeq" id="WP_343765936.1">
    <property type="nucleotide sequence ID" value="NZ_BAAACF010000001.1"/>
</dbReference>
<evidence type="ECO:0000256" key="1">
    <source>
        <dbReference type="ARBA" id="ARBA00007734"/>
    </source>
</evidence>
<feature type="domain" description="Transglycosylase SLT" evidence="2">
    <location>
        <begin position="67"/>
        <end position="168"/>
    </location>
</feature>
<comment type="similarity">
    <text evidence="1">Belongs to the transglycosylase Slt family.</text>
</comment>
<reference evidence="4" key="1">
    <citation type="journal article" date="2019" name="Int. J. Syst. Evol. Microbiol.">
        <title>The Global Catalogue of Microorganisms (GCM) 10K type strain sequencing project: providing services to taxonomists for standard genome sequencing and annotation.</title>
        <authorList>
            <consortium name="The Broad Institute Genomics Platform"/>
            <consortium name="The Broad Institute Genome Sequencing Center for Infectious Disease"/>
            <person name="Wu L."/>
            <person name="Ma J."/>
        </authorList>
    </citation>
    <scope>NUCLEOTIDE SEQUENCE [LARGE SCALE GENOMIC DNA]</scope>
    <source>
        <strain evidence="4">JCM 1405</strain>
    </source>
</reference>
<dbReference type="Pfam" id="PF01464">
    <property type="entry name" value="SLT"/>
    <property type="match status" value="1"/>
</dbReference>
<organism evidence="3 4">
    <name type="scientific">Clostridium malenominatum</name>
    <dbReference type="NCBI Taxonomy" id="1539"/>
    <lineage>
        <taxon>Bacteria</taxon>
        <taxon>Bacillati</taxon>
        <taxon>Bacillota</taxon>
        <taxon>Clostridia</taxon>
        <taxon>Eubacteriales</taxon>
        <taxon>Clostridiaceae</taxon>
        <taxon>Clostridium</taxon>
    </lineage>
</organism>
<dbReference type="CDD" id="cd00254">
    <property type="entry name" value="LT-like"/>
    <property type="match status" value="1"/>
</dbReference>
<evidence type="ECO:0000259" key="2">
    <source>
        <dbReference type="Pfam" id="PF01464"/>
    </source>
</evidence>
<protein>
    <submittedName>
        <fullName evidence="3">Lytic transglycosylase domain-containing protein</fullName>
    </submittedName>
</protein>
<keyword evidence="4" id="KW-1185">Reference proteome</keyword>
<dbReference type="EMBL" id="BAAACF010000001">
    <property type="protein sequence ID" value="GAA0717842.1"/>
    <property type="molecule type" value="Genomic_DNA"/>
</dbReference>
<name>A0ABP3TTW1_9CLOT</name>
<comment type="caution">
    <text evidence="3">The sequence shown here is derived from an EMBL/GenBank/DDBJ whole genome shotgun (WGS) entry which is preliminary data.</text>
</comment>
<dbReference type="Gene3D" id="1.10.530.10">
    <property type="match status" value="1"/>
</dbReference>
<proteinExistence type="inferred from homology"/>
<sequence length="191" mass="21429">MNINDSKKVEQFLQLQLMKEVLQKSIGDSPAFSLVMESLTNAMMGEDKSLINYIKEEKKSNGSIEDIVKKASEKFSIDEDLILAVIKQESSFDPNATSHAGAMGLMQLMPGTADYLGVNNPYDIEENINGGTKYLRELLDLYGNRKEMALAAYNAGPGTLQNRGVKDPNQIDRLPYETRDYVQKVMKYYGK</sequence>
<dbReference type="SUPFAM" id="SSF53955">
    <property type="entry name" value="Lysozyme-like"/>
    <property type="match status" value="1"/>
</dbReference>
<dbReference type="PANTHER" id="PTHR37423:SF2">
    <property type="entry name" value="MEMBRANE-BOUND LYTIC MUREIN TRANSGLYCOSYLASE C"/>
    <property type="match status" value="1"/>
</dbReference>
<dbReference type="Proteomes" id="UP001500339">
    <property type="component" value="Unassembled WGS sequence"/>
</dbReference>